<feature type="transmembrane region" description="Helical" evidence="4">
    <location>
        <begin position="437"/>
        <end position="460"/>
    </location>
</feature>
<reference evidence="8 9" key="1">
    <citation type="journal article" date="2017" name="Nat. Ecol. Evol.">
        <title>Scallop genome provides insights into evolution of bilaterian karyotype and development.</title>
        <authorList>
            <person name="Wang S."/>
            <person name="Zhang J."/>
            <person name="Jiao W."/>
            <person name="Li J."/>
            <person name="Xun X."/>
            <person name="Sun Y."/>
            <person name="Guo X."/>
            <person name="Huan P."/>
            <person name="Dong B."/>
            <person name="Zhang L."/>
            <person name="Hu X."/>
            <person name="Sun X."/>
            <person name="Wang J."/>
            <person name="Zhao C."/>
            <person name="Wang Y."/>
            <person name="Wang D."/>
            <person name="Huang X."/>
            <person name="Wang R."/>
            <person name="Lv J."/>
            <person name="Li Y."/>
            <person name="Zhang Z."/>
            <person name="Liu B."/>
            <person name="Lu W."/>
            <person name="Hui Y."/>
            <person name="Liang J."/>
            <person name="Zhou Z."/>
            <person name="Hou R."/>
            <person name="Li X."/>
            <person name="Liu Y."/>
            <person name="Li H."/>
            <person name="Ning X."/>
            <person name="Lin Y."/>
            <person name="Zhao L."/>
            <person name="Xing Q."/>
            <person name="Dou J."/>
            <person name="Li Y."/>
            <person name="Mao J."/>
            <person name="Guo H."/>
            <person name="Dou H."/>
            <person name="Li T."/>
            <person name="Mu C."/>
            <person name="Jiang W."/>
            <person name="Fu Q."/>
            <person name="Fu X."/>
            <person name="Miao Y."/>
            <person name="Liu J."/>
            <person name="Yu Q."/>
            <person name="Li R."/>
            <person name="Liao H."/>
            <person name="Li X."/>
            <person name="Kong Y."/>
            <person name="Jiang Z."/>
            <person name="Chourrout D."/>
            <person name="Li R."/>
            <person name="Bao Z."/>
        </authorList>
    </citation>
    <scope>NUCLEOTIDE SEQUENCE [LARGE SCALE GENOMIC DNA]</scope>
    <source>
        <strain evidence="8 9">PY_sf001</strain>
    </source>
</reference>
<dbReference type="CDD" id="cd00063">
    <property type="entry name" value="FN3"/>
    <property type="match status" value="1"/>
</dbReference>
<dbReference type="SUPFAM" id="SSF48726">
    <property type="entry name" value="Immunoglobulin"/>
    <property type="match status" value="1"/>
</dbReference>
<evidence type="ECO:0000256" key="4">
    <source>
        <dbReference type="SAM" id="Phobius"/>
    </source>
</evidence>
<dbReference type="InterPro" id="IPR007110">
    <property type="entry name" value="Ig-like_dom"/>
</dbReference>
<dbReference type="AlphaFoldDB" id="A0A210R6S4"/>
<keyword evidence="4" id="KW-0472">Membrane</keyword>
<dbReference type="EMBL" id="NEDP02000099">
    <property type="protein sequence ID" value="OWF56753.1"/>
    <property type="molecule type" value="Genomic_DNA"/>
</dbReference>
<dbReference type="GO" id="GO:0030424">
    <property type="term" value="C:axon"/>
    <property type="evidence" value="ECO:0007669"/>
    <property type="project" value="TreeGrafter"/>
</dbReference>
<evidence type="ECO:0000259" key="7">
    <source>
        <dbReference type="PROSITE" id="PS50853"/>
    </source>
</evidence>
<dbReference type="InterPro" id="IPR013783">
    <property type="entry name" value="Ig-like_fold"/>
</dbReference>
<dbReference type="GO" id="GO:0005886">
    <property type="term" value="C:plasma membrane"/>
    <property type="evidence" value="ECO:0007669"/>
    <property type="project" value="TreeGrafter"/>
</dbReference>
<evidence type="ECO:0000256" key="1">
    <source>
        <dbReference type="ARBA" id="ARBA00022737"/>
    </source>
</evidence>
<dbReference type="InterPro" id="IPR036116">
    <property type="entry name" value="FN3_sf"/>
</dbReference>
<dbReference type="PANTHER" id="PTHR44170:SF58">
    <property type="entry name" value="PROTEIN TURTLE HOMOLOG A-LIKE ISOFORM X1"/>
    <property type="match status" value="1"/>
</dbReference>
<keyword evidence="9" id="KW-1185">Reference proteome</keyword>
<feature type="compositionally biased region" description="Basic and acidic residues" evidence="3">
    <location>
        <begin position="559"/>
        <end position="573"/>
    </location>
</feature>
<dbReference type="SMART" id="SM00408">
    <property type="entry name" value="IGc2"/>
    <property type="match status" value="1"/>
</dbReference>
<feature type="region of interest" description="Disordered" evidence="3">
    <location>
        <begin position="464"/>
        <end position="486"/>
    </location>
</feature>
<dbReference type="InterPro" id="IPR003961">
    <property type="entry name" value="FN3_dom"/>
</dbReference>
<organism evidence="8 9">
    <name type="scientific">Mizuhopecten yessoensis</name>
    <name type="common">Japanese scallop</name>
    <name type="synonym">Patinopecten yessoensis</name>
    <dbReference type="NCBI Taxonomy" id="6573"/>
    <lineage>
        <taxon>Eukaryota</taxon>
        <taxon>Metazoa</taxon>
        <taxon>Spiralia</taxon>
        <taxon>Lophotrochozoa</taxon>
        <taxon>Mollusca</taxon>
        <taxon>Bivalvia</taxon>
        <taxon>Autobranchia</taxon>
        <taxon>Pteriomorphia</taxon>
        <taxon>Pectinida</taxon>
        <taxon>Pectinoidea</taxon>
        <taxon>Pectinidae</taxon>
        <taxon>Mizuhopecten</taxon>
    </lineage>
</organism>
<keyword evidence="4" id="KW-1133">Transmembrane helix</keyword>
<dbReference type="CDD" id="cd00096">
    <property type="entry name" value="Ig"/>
    <property type="match status" value="1"/>
</dbReference>
<dbReference type="SMART" id="SM00060">
    <property type="entry name" value="FN3"/>
    <property type="match status" value="1"/>
</dbReference>
<dbReference type="SMART" id="SM00409">
    <property type="entry name" value="IG"/>
    <property type="match status" value="2"/>
</dbReference>
<feature type="domain" description="Fibronectin type-III" evidence="7">
    <location>
        <begin position="341"/>
        <end position="432"/>
    </location>
</feature>
<feature type="region of interest" description="Disordered" evidence="3">
    <location>
        <begin position="593"/>
        <end position="619"/>
    </location>
</feature>
<comment type="caution">
    <text evidence="8">The sequence shown here is derived from an EMBL/GenBank/DDBJ whole genome shotgun (WGS) entry which is preliminary data.</text>
</comment>
<evidence type="ECO:0000313" key="8">
    <source>
        <dbReference type="EMBL" id="OWF56753.1"/>
    </source>
</evidence>
<gene>
    <name evidence="8" type="ORF">KP79_PYT00029</name>
</gene>
<dbReference type="PROSITE" id="PS50853">
    <property type="entry name" value="FN3"/>
    <property type="match status" value="1"/>
</dbReference>
<name>A0A210R6S4_MIZYE</name>
<dbReference type="GO" id="GO:0007411">
    <property type="term" value="P:axon guidance"/>
    <property type="evidence" value="ECO:0007669"/>
    <property type="project" value="TreeGrafter"/>
</dbReference>
<evidence type="ECO:0000256" key="5">
    <source>
        <dbReference type="SAM" id="SignalP"/>
    </source>
</evidence>
<protein>
    <submittedName>
        <fullName evidence="8">Titin</fullName>
    </submittedName>
</protein>
<dbReference type="InterPro" id="IPR003598">
    <property type="entry name" value="Ig_sub2"/>
</dbReference>
<feature type="region of interest" description="Disordered" evidence="3">
    <location>
        <begin position="559"/>
        <end position="580"/>
    </location>
</feature>
<dbReference type="InterPro" id="IPR036179">
    <property type="entry name" value="Ig-like_dom_sf"/>
</dbReference>
<feature type="signal peptide" evidence="5">
    <location>
        <begin position="1"/>
        <end position="22"/>
    </location>
</feature>
<evidence type="ECO:0000256" key="3">
    <source>
        <dbReference type="SAM" id="MobiDB-lite"/>
    </source>
</evidence>
<dbReference type="Gene3D" id="2.60.40.10">
    <property type="entry name" value="Immunoglobulins"/>
    <property type="match status" value="3"/>
</dbReference>
<dbReference type="OrthoDB" id="6142239at2759"/>
<proteinExistence type="predicted"/>
<dbReference type="Proteomes" id="UP000242188">
    <property type="component" value="Unassembled WGS sequence"/>
</dbReference>
<feature type="compositionally biased region" description="Acidic residues" evidence="3">
    <location>
        <begin position="472"/>
        <end position="481"/>
    </location>
</feature>
<dbReference type="Pfam" id="PF13927">
    <property type="entry name" value="Ig_3"/>
    <property type="match status" value="1"/>
</dbReference>
<evidence type="ECO:0000313" key="9">
    <source>
        <dbReference type="Proteomes" id="UP000242188"/>
    </source>
</evidence>
<feature type="domain" description="Ig-like" evidence="6">
    <location>
        <begin position="136"/>
        <end position="225"/>
    </location>
</feature>
<dbReference type="Pfam" id="PF00041">
    <property type="entry name" value="fn3"/>
    <property type="match status" value="1"/>
</dbReference>
<dbReference type="GO" id="GO:0098632">
    <property type="term" value="F:cell-cell adhesion mediator activity"/>
    <property type="evidence" value="ECO:0007669"/>
    <property type="project" value="TreeGrafter"/>
</dbReference>
<dbReference type="SUPFAM" id="SSF49265">
    <property type="entry name" value="Fibronectin type III"/>
    <property type="match status" value="1"/>
</dbReference>
<evidence type="ECO:0000256" key="2">
    <source>
        <dbReference type="ARBA" id="ARBA00023157"/>
    </source>
</evidence>
<keyword evidence="5" id="KW-0732">Signal</keyword>
<sequence length="619" mass="68149">MIIHRMEVILFVATILPCLCMGHSDTRVRLTTTHPVAEGGSLILSCSLTNDTSTHAAFYFKNRTAIGTVRRAGNSCQNGTTGQACYRRCSCTRDGSSFSMNISNVNRSWNKARVYCHTGHLSVASNTTEITVTYGPEVDLVFANTTENTTNFHLNCKASGEPDQYTYRWKHTFGSTVIRDTFDNVTSSGSVSTLTIPKVTYQDMGTYECKANNGNREGNDRGFLSVQGRPRAIEAQQRYVTEKDISRDINITFVSFPKPVNTTILRLDSALPPHSELSVNVSSVPVTMSFYNKNVSVDGYRVELHFSKFETKHQGRYMLYVLNTYTYHYNFDIAISDKPDSPTYLIIAQITDSSAIISWTPMDDNGNSQTFTVICRNSGGIQTNVTLNHSVSSYTIRNLDISTKYHVTLYASNVKGTSVHVTSSFKTKSENTTTGNAAIIGGAVGTVAGVILIIGLVAVLRRRRRHQPGPEATEEEPDDDNDGMKLNVLYESAGPNYLQQPGPSTGSQSGDVYAVVQKPPKSRANVTETHGNAEVHNYQGGVPELAMYAQVQKTEKGKVEKDAEDVKIPKQEVPESSVYSEVKKTRKAKLAKEEGVAKEDIEVADATGRQNKGQHEDLS</sequence>
<keyword evidence="1" id="KW-0677">Repeat</keyword>
<dbReference type="InterPro" id="IPR003599">
    <property type="entry name" value="Ig_sub"/>
</dbReference>
<keyword evidence="4" id="KW-0812">Transmembrane</keyword>
<evidence type="ECO:0000259" key="6">
    <source>
        <dbReference type="PROSITE" id="PS50835"/>
    </source>
</evidence>
<accession>A0A210R6S4</accession>
<dbReference type="PANTHER" id="PTHR44170">
    <property type="entry name" value="PROTEIN SIDEKICK"/>
    <property type="match status" value="1"/>
</dbReference>
<feature type="chain" id="PRO_5012058138" evidence="5">
    <location>
        <begin position="23"/>
        <end position="619"/>
    </location>
</feature>
<keyword evidence="2" id="KW-1015">Disulfide bond</keyword>
<dbReference type="GO" id="GO:0007420">
    <property type="term" value="P:brain development"/>
    <property type="evidence" value="ECO:0007669"/>
    <property type="project" value="TreeGrafter"/>
</dbReference>
<dbReference type="PROSITE" id="PS50835">
    <property type="entry name" value="IG_LIKE"/>
    <property type="match status" value="1"/>
</dbReference>